<organism evidence="8 9">
    <name type="scientific">Pilimelia anulata</name>
    <dbReference type="NCBI Taxonomy" id="53371"/>
    <lineage>
        <taxon>Bacteria</taxon>
        <taxon>Bacillati</taxon>
        <taxon>Actinomycetota</taxon>
        <taxon>Actinomycetes</taxon>
        <taxon>Micromonosporales</taxon>
        <taxon>Micromonosporaceae</taxon>
        <taxon>Pilimelia</taxon>
    </lineage>
</organism>
<accession>A0A8J3BHX0</accession>
<dbReference type="GO" id="GO:0016020">
    <property type="term" value="C:membrane"/>
    <property type="evidence" value="ECO:0007669"/>
    <property type="project" value="UniProtKB-SubCell"/>
</dbReference>
<protein>
    <recommendedName>
        <fullName evidence="7">Methylamine utilisation protein MauE domain-containing protein</fullName>
    </recommendedName>
</protein>
<proteinExistence type="predicted"/>
<evidence type="ECO:0000256" key="2">
    <source>
        <dbReference type="ARBA" id="ARBA00022692"/>
    </source>
</evidence>
<evidence type="ECO:0000256" key="3">
    <source>
        <dbReference type="ARBA" id="ARBA00022989"/>
    </source>
</evidence>
<feature type="domain" description="Methylamine utilisation protein MauE" evidence="7">
    <location>
        <begin position="7"/>
        <end position="136"/>
    </location>
</feature>
<evidence type="ECO:0000256" key="4">
    <source>
        <dbReference type="ARBA" id="ARBA00023136"/>
    </source>
</evidence>
<evidence type="ECO:0000259" key="7">
    <source>
        <dbReference type="Pfam" id="PF07291"/>
    </source>
</evidence>
<name>A0A8J3BHX0_9ACTN</name>
<dbReference type="GO" id="GO:0030416">
    <property type="term" value="P:methylamine metabolic process"/>
    <property type="evidence" value="ECO:0007669"/>
    <property type="project" value="InterPro"/>
</dbReference>
<keyword evidence="4 6" id="KW-0472">Membrane</keyword>
<evidence type="ECO:0000256" key="5">
    <source>
        <dbReference type="SAM" id="MobiDB-lite"/>
    </source>
</evidence>
<dbReference type="EMBL" id="BMQB01000009">
    <property type="protein sequence ID" value="GGK04843.1"/>
    <property type="molecule type" value="Genomic_DNA"/>
</dbReference>
<dbReference type="InterPro" id="IPR009908">
    <property type="entry name" value="Methylamine_util_MauE"/>
</dbReference>
<dbReference type="RefSeq" id="WP_189171590.1">
    <property type="nucleotide sequence ID" value="NZ_BMQB01000009.1"/>
</dbReference>
<evidence type="ECO:0000256" key="6">
    <source>
        <dbReference type="SAM" id="Phobius"/>
    </source>
</evidence>
<comment type="subcellular location">
    <subcellularLocation>
        <location evidence="1">Membrane</location>
        <topology evidence="1">Multi-pass membrane protein</topology>
    </subcellularLocation>
</comment>
<evidence type="ECO:0000256" key="1">
    <source>
        <dbReference type="ARBA" id="ARBA00004141"/>
    </source>
</evidence>
<sequence>MITFAALLGAVACGAAGLLVAGGIIHLRDRDGLRALLDSHAVLPGRWRGAAGRVVGPAEAVTGAATLAGWFLAPLGFRVAATATAAWYLAFSLYTASILRGGRAPACGCLGSTEPVSRTVVLRAAVLAAGSAAGAWCGSPYPLGSPPAVPLTLGAVAVVTAGVAWLLPVLIPAAGRTGRERPSPATARARTPRASRPARGRTLSGSARSDRPRPAPRPR</sequence>
<keyword evidence="9" id="KW-1185">Reference proteome</keyword>
<dbReference type="AlphaFoldDB" id="A0A8J3BHX0"/>
<dbReference type="Proteomes" id="UP000649739">
    <property type="component" value="Unassembled WGS sequence"/>
</dbReference>
<reference evidence="8" key="2">
    <citation type="submission" date="2020-09" db="EMBL/GenBank/DDBJ databases">
        <authorList>
            <person name="Sun Q."/>
            <person name="Ohkuma M."/>
        </authorList>
    </citation>
    <scope>NUCLEOTIDE SEQUENCE</scope>
    <source>
        <strain evidence="8">JCM 3090</strain>
    </source>
</reference>
<keyword evidence="2 6" id="KW-0812">Transmembrane</keyword>
<feature type="transmembrane region" description="Helical" evidence="6">
    <location>
        <begin position="75"/>
        <end position="99"/>
    </location>
</feature>
<reference evidence="8" key="1">
    <citation type="journal article" date="2014" name="Int. J. Syst. Evol. Microbiol.">
        <title>Complete genome sequence of Corynebacterium casei LMG S-19264T (=DSM 44701T), isolated from a smear-ripened cheese.</title>
        <authorList>
            <consortium name="US DOE Joint Genome Institute (JGI-PGF)"/>
            <person name="Walter F."/>
            <person name="Albersmeier A."/>
            <person name="Kalinowski J."/>
            <person name="Ruckert C."/>
        </authorList>
    </citation>
    <scope>NUCLEOTIDE SEQUENCE</scope>
    <source>
        <strain evidence="8">JCM 3090</strain>
    </source>
</reference>
<feature type="compositionally biased region" description="Basic residues" evidence="5">
    <location>
        <begin position="190"/>
        <end position="199"/>
    </location>
</feature>
<feature type="transmembrane region" description="Helical" evidence="6">
    <location>
        <begin position="120"/>
        <end position="143"/>
    </location>
</feature>
<evidence type="ECO:0000313" key="9">
    <source>
        <dbReference type="Proteomes" id="UP000649739"/>
    </source>
</evidence>
<feature type="region of interest" description="Disordered" evidence="5">
    <location>
        <begin position="177"/>
        <end position="219"/>
    </location>
</feature>
<dbReference type="Pfam" id="PF07291">
    <property type="entry name" value="MauE"/>
    <property type="match status" value="1"/>
</dbReference>
<feature type="transmembrane region" description="Helical" evidence="6">
    <location>
        <begin position="149"/>
        <end position="171"/>
    </location>
</feature>
<keyword evidence="3 6" id="KW-1133">Transmembrane helix</keyword>
<gene>
    <name evidence="8" type="ORF">GCM10010123_38540</name>
</gene>
<evidence type="ECO:0000313" key="8">
    <source>
        <dbReference type="EMBL" id="GGK04843.1"/>
    </source>
</evidence>
<comment type="caution">
    <text evidence="8">The sequence shown here is derived from an EMBL/GenBank/DDBJ whole genome shotgun (WGS) entry which is preliminary data.</text>
</comment>